<feature type="compositionally biased region" description="Basic and acidic residues" evidence="1">
    <location>
        <begin position="158"/>
        <end position="170"/>
    </location>
</feature>
<comment type="caution">
    <text evidence="2">The sequence shown here is derived from an EMBL/GenBank/DDBJ whole genome shotgun (WGS) entry which is preliminary data.</text>
</comment>
<proteinExistence type="predicted"/>
<dbReference type="Proteomes" id="UP000309174">
    <property type="component" value="Unassembled WGS sequence"/>
</dbReference>
<feature type="compositionally biased region" description="Polar residues" evidence="1">
    <location>
        <begin position="412"/>
        <end position="421"/>
    </location>
</feature>
<dbReference type="AlphaFoldDB" id="A0A5C4J9M4"/>
<dbReference type="OrthoDB" id="3480603at2"/>
<feature type="compositionally biased region" description="Basic and acidic residues" evidence="1">
    <location>
        <begin position="266"/>
        <end position="281"/>
    </location>
</feature>
<feature type="compositionally biased region" description="Basic and acidic residues" evidence="1">
    <location>
        <begin position="358"/>
        <end position="373"/>
    </location>
</feature>
<feature type="compositionally biased region" description="Basic and acidic residues" evidence="1">
    <location>
        <begin position="81"/>
        <end position="107"/>
    </location>
</feature>
<gene>
    <name evidence="2" type="ORF">ETD83_21950</name>
</gene>
<evidence type="ECO:0000313" key="2">
    <source>
        <dbReference type="EMBL" id="TMQ95905.1"/>
    </source>
</evidence>
<evidence type="ECO:0000313" key="3">
    <source>
        <dbReference type="Proteomes" id="UP000309174"/>
    </source>
</evidence>
<evidence type="ECO:0000256" key="1">
    <source>
        <dbReference type="SAM" id="MobiDB-lite"/>
    </source>
</evidence>
<protein>
    <submittedName>
        <fullName evidence="2">Uncharacterized protein</fullName>
    </submittedName>
</protein>
<feature type="compositionally biased region" description="Acidic residues" evidence="1">
    <location>
        <begin position="289"/>
        <end position="301"/>
    </location>
</feature>
<organism evidence="2 3">
    <name type="scientific">Actinomadura soli</name>
    <dbReference type="NCBI Taxonomy" id="2508997"/>
    <lineage>
        <taxon>Bacteria</taxon>
        <taxon>Bacillati</taxon>
        <taxon>Actinomycetota</taxon>
        <taxon>Actinomycetes</taxon>
        <taxon>Streptosporangiales</taxon>
        <taxon>Thermomonosporaceae</taxon>
        <taxon>Actinomadura</taxon>
    </lineage>
</organism>
<keyword evidence="3" id="KW-1185">Reference proteome</keyword>
<dbReference type="RefSeq" id="WP_138647022.1">
    <property type="nucleotide sequence ID" value="NZ_VCKW01000113.1"/>
</dbReference>
<name>A0A5C4J9M4_9ACTN</name>
<sequence length="465" mass="49970">MVGVDHTSGTDIKPEPADQPQTPENTSQPPPDRPGSPGQPSRLESRAAARAPAETEGATTERGAEKPDQGKAAAEPEPQDSDEKRNVPQALESREPEGGPGHDDDRATPPGPRAESWARAREASTFNTDDPADARLSEPGGPEAEQGTEPTPSPEVGRGPRAESRTRQTEAENAASADSETPETDAGRLDASGTQDRPDEQGAQTGRWDPPGQEPRAGNEVGTDGAEPLLADNEPGEPGTERQPESEVLDEPGRESTAPEAEDIPDTGRDTEYRPAERDDSQPSPEAEERPDEISDGDNDGNDDRGRNTENQPASPAPEENETDRFAGLPTRADLDPAGAGELTRERGEPLTPINENQDLREPDPEQESDWKKMMRGLNNDVEDALKTGNDLGNDALKLTEHRPPSDYPTGTKDNSPQIRELDNSANIPSAAMGIVAAAMVMYSLVEGFRTAGRRLWRRNDDGNR</sequence>
<feature type="region of interest" description="Disordered" evidence="1">
    <location>
        <begin position="1"/>
        <end position="421"/>
    </location>
</feature>
<accession>A0A5C4J9M4</accession>
<feature type="compositionally biased region" description="Low complexity" evidence="1">
    <location>
        <begin position="35"/>
        <end position="61"/>
    </location>
</feature>
<reference evidence="2 3" key="1">
    <citation type="submission" date="2019-05" db="EMBL/GenBank/DDBJ databases">
        <title>Draft genome sequence of Actinomadura sp. 14C53.</title>
        <authorList>
            <person name="Saricaoglu S."/>
            <person name="Isik K."/>
        </authorList>
    </citation>
    <scope>NUCLEOTIDE SEQUENCE [LARGE SCALE GENOMIC DNA]</scope>
    <source>
        <strain evidence="2 3">14C53</strain>
    </source>
</reference>
<dbReference type="EMBL" id="VCKW01000113">
    <property type="protein sequence ID" value="TMQ95905.1"/>
    <property type="molecule type" value="Genomic_DNA"/>
</dbReference>